<sequence length="63" mass="6842">MSGTSKIDRKGDLLKPVDGQTATSDTAKLRLVDAQVIGCMDHRRVRRWLAGDGISSEGSNVRD</sequence>
<evidence type="ECO:0000313" key="2">
    <source>
        <dbReference type="EMBL" id="GMN61456.1"/>
    </source>
</evidence>
<proteinExistence type="predicted"/>
<evidence type="ECO:0000256" key="1">
    <source>
        <dbReference type="SAM" id="MobiDB-lite"/>
    </source>
</evidence>
<reference evidence="2" key="1">
    <citation type="submission" date="2023-07" db="EMBL/GenBank/DDBJ databases">
        <title>draft genome sequence of fig (Ficus carica).</title>
        <authorList>
            <person name="Takahashi T."/>
            <person name="Nishimura K."/>
        </authorList>
    </citation>
    <scope>NUCLEOTIDE SEQUENCE</scope>
</reference>
<protein>
    <submittedName>
        <fullName evidence="2">Uncharacterized protein</fullName>
    </submittedName>
</protein>
<organism evidence="2 3">
    <name type="scientific">Ficus carica</name>
    <name type="common">Common fig</name>
    <dbReference type="NCBI Taxonomy" id="3494"/>
    <lineage>
        <taxon>Eukaryota</taxon>
        <taxon>Viridiplantae</taxon>
        <taxon>Streptophyta</taxon>
        <taxon>Embryophyta</taxon>
        <taxon>Tracheophyta</taxon>
        <taxon>Spermatophyta</taxon>
        <taxon>Magnoliopsida</taxon>
        <taxon>eudicotyledons</taxon>
        <taxon>Gunneridae</taxon>
        <taxon>Pentapetalae</taxon>
        <taxon>rosids</taxon>
        <taxon>fabids</taxon>
        <taxon>Rosales</taxon>
        <taxon>Moraceae</taxon>
        <taxon>Ficeae</taxon>
        <taxon>Ficus</taxon>
    </lineage>
</organism>
<feature type="compositionally biased region" description="Basic and acidic residues" evidence="1">
    <location>
        <begin position="1"/>
        <end position="15"/>
    </location>
</feature>
<feature type="region of interest" description="Disordered" evidence="1">
    <location>
        <begin position="1"/>
        <end position="24"/>
    </location>
</feature>
<keyword evidence="3" id="KW-1185">Reference proteome</keyword>
<dbReference type="EMBL" id="BTGU01000112">
    <property type="protein sequence ID" value="GMN61456.1"/>
    <property type="molecule type" value="Genomic_DNA"/>
</dbReference>
<dbReference type="Proteomes" id="UP001187192">
    <property type="component" value="Unassembled WGS sequence"/>
</dbReference>
<dbReference type="AlphaFoldDB" id="A0AA88DUD3"/>
<name>A0AA88DUD3_FICCA</name>
<accession>A0AA88DUD3</accession>
<gene>
    <name evidence="2" type="ORF">TIFTF001_030551</name>
</gene>
<evidence type="ECO:0000313" key="3">
    <source>
        <dbReference type="Proteomes" id="UP001187192"/>
    </source>
</evidence>
<comment type="caution">
    <text evidence="2">The sequence shown here is derived from an EMBL/GenBank/DDBJ whole genome shotgun (WGS) entry which is preliminary data.</text>
</comment>